<evidence type="ECO:0000313" key="3">
    <source>
        <dbReference type="Proteomes" id="UP000008141"/>
    </source>
</evidence>
<dbReference type="RefSeq" id="XP_005848808.1">
    <property type="nucleotide sequence ID" value="XM_005848746.1"/>
</dbReference>
<organism evidence="3">
    <name type="scientific">Chlorella variabilis</name>
    <name type="common">Green alga</name>
    <dbReference type="NCBI Taxonomy" id="554065"/>
    <lineage>
        <taxon>Eukaryota</taxon>
        <taxon>Viridiplantae</taxon>
        <taxon>Chlorophyta</taxon>
        <taxon>core chlorophytes</taxon>
        <taxon>Trebouxiophyceae</taxon>
        <taxon>Chlorellales</taxon>
        <taxon>Chlorellaceae</taxon>
        <taxon>Chlorella clade</taxon>
        <taxon>Chlorella</taxon>
    </lineage>
</organism>
<dbReference type="AlphaFoldDB" id="E1ZBV1"/>
<feature type="region of interest" description="Disordered" evidence="1">
    <location>
        <begin position="49"/>
        <end position="72"/>
    </location>
</feature>
<dbReference type="EMBL" id="GL433841">
    <property type="protein sequence ID" value="EFN56706.1"/>
    <property type="molecule type" value="Genomic_DNA"/>
</dbReference>
<reference evidence="2 3" key="1">
    <citation type="journal article" date="2010" name="Plant Cell">
        <title>The Chlorella variabilis NC64A genome reveals adaptation to photosymbiosis, coevolution with viruses, and cryptic sex.</title>
        <authorList>
            <person name="Blanc G."/>
            <person name="Duncan G."/>
            <person name="Agarkova I."/>
            <person name="Borodovsky M."/>
            <person name="Gurnon J."/>
            <person name="Kuo A."/>
            <person name="Lindquist E."/>
            <person name="Lucas S."/>
            <person name="Pangilinan J."/>
            <person name="Polle J."/>
            <person name="Salamov A."/>
            <person name="Terry A."/>
            <person name="Yamada T."/>
            <person name="Dunigan D.D."/>
            <person name="Grigoriev I.V."/>
            <person name="Claverie J.M."/>
            <person name="Van Etten J.L."/>
        </authorList>
    </citation>
    <scope>NUCLEOTIDE SEQUENCE [LARGE SCALE GENOMIC DNA]</scope>
    <source>
        <strain evidence="2 3">NC64A</strain>
    </source>
</reference>
<dbReference type="Proteomes" id="UP000008141">
    <property type="component" value="Unassembled WGS sequence"/>
</dbReference>
<dbReference type="InterPro" id="IPR027417">
    <property type="entry name" value="P-loop_NTPase"/>
</dbReference>
<dbReference type="InParanoid" id="E1ZBV1"/>
<feature type="compositionally biased region" description="Low complexity" evidence="1">
    <location>
        <begin position="55"/>
        <end position="71"/>
    </location>
</feature>
<accession>E1ZBV1</accession>
<evidence type="ECO:0008006" key="4">
    <source>
        <dbReference type="Google" id="ProtNLM"/>
    </source>
</evidence>
<evidence type="ECO:0000256" key="1">
    <source>
        <dbReference type="SAM" id="MobiDB-lite"/>
    </source>
</evidence>
<gene>
    <name evidence="2" type="ORF">CHLNCDRAFT_144084</name>
</gene>
<dbReference type="KEGG" id="cvr:CHLNCDRAFT_144084"/>
<sequence length="357" mass="39177">MVAMSSPRSWESTQLLMGTTLLCTAVILWSQHRGGATAYSSQVLRQEPAVSQPPGAGSAAAAGANASAAGGPRKPQPVVMLMIGRTGSSLLTDVLNRHPKILFVGEKFNHENAWQLGKGVDYFFSRGGYKKVYEEWLGNQPHKGKVPEKDYSALEWVGFKVNTHMAKFPPTFAANAHWKVLAALDPPPKLICLHRRNDVKAVISEHRALALAAKCKTFSHVPGYNCTIPTNWTMAVPAFRASLKARLETTQGHLEICRYGAARYPTLFSAYEDVLERGVGQMADRVLEFVGVSAEARARLVRDFGSGEEEVSFEKTTPDDLHDSLENIEQLVAAARQMYADTAEDLFESEFKAVIAL</sequence>
<dbReference type="SUPFAM" id="SSF52540">
    <property type="entry name" value="P-loop containing nucleoside triphosphate hydrolases"/>
    <property type="match status" value="1"/>
</dbReference>
<name>E1ZBV1_CHLVA</name>
<dbReference type="GeneID" id="17356130"/>
<proteinExistence type="predicted"/>
<protein>
    <recommendedName>
        <fullName evidence="4">Sulfotransferase</fullName>
    </recommendedName>
</protein>
<evidence type="ECO:0000313" key="2">
    <source>
        <dbReference type="EMBL" id="EFN56706.1"/>
    </source>
</evidence>
<dbReference type="Gene3D" id="3.40.50.300">
    <property type="entry name" value="P-loop containing nucleotide triphosphate hydrolases"/>
    <property type="match status" value="1"/>
</dbReference>
<keyword evidence="3" id="KW-1185">Reference proteome</keyword>